<evidence type="ECO:0000313" key="9">
    <source>
        <dbReference type="Proteomes" id="UP001155059"/>
    </source>
</evidence>
<dbReference type="GO" id="GO:0005737">
    <property type="term" value="C:cytoplasm"/>
    <property type="evidence" value="ECO:0007669"/>
    <property type="project" value="TreeGrafter"/>
</dbReference>
<dbReference type="Pfam" id="PF00004">
    <property type="entry name" value="AAA"/>
    <property type="match status" value="1"/>
</dbReference>
<dbReference type="Pfam" id="PF07724">
    <property type="entry name" value="AAA_2"/>
    <property type="match status" value="1"/>
</dbReference>
<organism evidence="8 9">
    <name type="scientific">Pseudomonas morbosilactucae</name>
    <dbReference type="NCBI Taxonomy" id="2938197"/>
    <lineage>
        <taxon>Bacteria</taxon>
        <taxon>Pseudomonadati</taxon>
        <taxon>Pseudomonadota</taxon>
        <taxon>Gammaproteobacteria</taxon>
        <taxon>Pseudomonadales</taxon>
        <taxon>Pseudomonadaceae</taxon>
        <taxon>Pseudomonas</taxon>
    </lineage>
</organism>
<dbReference type="Gene3D" id="1.10.8.60">
    <property type="match status" value="1"/>
</dbReference>
<evidence type="ECO:0000256" key="5">
    <source>
        <dbReference type="ARBA" id="ARBA00023186"/>
    </source>
</evidence>
<feature type="domain" description="Clp R" evidence="7">
    <location>
        <begin position="10"/>
        <end position="151"/>
    </location>
</feature>
<keyword evidence="5" id="KW-0143">Chaperone</keyword>
<evidence type="ECO:0000256" key="2">
    <source>
        <dbReference type="ARBA" id="ARBA00022737"/>
    </source>
</evidence>
<dbReference type="InterPro" id="IPR019489">
    <property type="entry name" value="Clp_ATPase_C"/>
</dbReference>
<reference evidence="8 9" key="1">
    <citation type="journal article" date="2022" name="Int. J. Syst. Evol. Microbiol.">
        <title>Pseudomonas aegrilactucae sp. nov. and Pseudomonas morbosilactucae sp. nov., pathogens causing bacterial rot of lettuce in Japan.</title>
        <authorList>
            <person name="Sawada H."/>
            <person name="Fujikawa T."/>
            <person name="Satou M."/>
        </authorList>
    </citation>
    <scope>NUCLEOTIDE SEQUENCE [LARGE SCALE GENOMIC DNA]</scope>
    <source>
        <strain evidence="8 9">MAFF 302030</strain>
    </source>
</reference>
<dbReference type="SMART" id="SM00382">
    <property type="entry name" value="AAA"/>
    <property type="match status" value="2"/>
</dbReference>
<dbReference type="Pfam" id="PF02861">
    <property type="entry name" value="Clp_N"/>
    <property type="match status" value="1"/>
</dbReference>
<gene>
    <name evidence="8" type="primary">tssH</name>
    <name evidence="8" type="ORF">M1B34_05700</name>
</gene>
<proteinExistence type="inferred from homology"/>
<dbReference type="CDD" id="cd19499">
    <property type="entry name" value="RecA-like_ClpB_Hsp104-like"/>
    <property type="match status" value="1"/>
</dbReference>
<dbReference type="InterPro" id="IPR050130">
    <property type="entry name" value="ClpA_ClpB"/>
</dbReference>
<reference evidence="8 9" key="2">
    <citation type="journal article" date="2023" name="Plant Pathol.">
        <title>Dismantling and reorganizing Pseudomonas marginalis sensu#lato.</title>
        <authorList>
            <person name="Sawada H."/>
            <person name="Fujikawa T."/>
            <person name="Satou M."/>
        </authorList>
    </citation>
    <scope>NUCLEOTIDE SEQUENCE [LARGE SCALE GENOMIC DNA]</scope>
    <source>
        <strain evidence="8 9">MAFF 302030</strain>
    </source>
</reference>
<dbReference type="SUPFAM" id="SSF52540">
    <property type="entry name" value="P-loop containing nucleoside triphosphate hydrolases"/>
    <property type="match status" value="2"/>
</dbReference>
<dbReference type="InterPro" id="IPR018368">
    <property type="entry name" value="ClpA/B_CS1"/>
</dbReference>
<dbReference type="GO" id="GO:0005524">
    <property type="term" value="F:ATP binding"/>
    <property type="evidence" value="ECO:0007669"/>
    <property type="project" value="UniProtKB-KW"/>
</dbReference>
<dbReference type="Proteomes" id="UP001155059">
    <property type="component" value="Unassembled WGS sequence"/>
</dbReference>
<comment type="similarity">
    <text evidence="1">Belongs to the ClpA/ClpB family.</text>
</comment>
<dbReference type="RefSeq" id="WP_268264629.1">
    <property type="nucleotide sequence ID" value="NZ_JALQCW010000008.1"/>
</dbReference>
<evidence type="ECO:0000313" key="8">
    <source>
        <dbReference type="EMBL" id="MCK9797250.1"/>
    </source>
</evidence>
<dbReference type="PROSITE" id="PS51903">
    <property type="entry name" value="CLP_R"/>
    <property type="match status" value="1"/>
</dbReference>
<accession>A0A9X1YS70</accession>
<dbReference type="SMART" id="SM01086">
    <property type="entry name" value="ClpB_D2-small"/>
    <property type="match status" value="1"/>
</dbReference>
<name>A0A9X1YS70_9PSED</name>
<evidence type="ECO:0000259" key="7">
    <source>
        <dbReference type="PROSITE" id="PS51903"/>
    </source>
</evidence>
<dbReference type="InterPro" id="IPR003593">
    <property type="entry name" value="AAA+_ATPase"/>
</dbReference>
<dbReference type="PRINTS" id="PR00300">
    <property type="entry name" value="CLPPROTEASEA"/>
</dbReference>
<evidence type="ECO:0000256" key="1">
    <source>
        <dbReference type="ARBA" id="ARBA00008675"/>
    </source>
</evidence>
<dbReference type="Pfam" id="PF17871">
    <property type="entry name" value="AAA_lid_9"/>
    <property type="match status" value="1"/>
</dbReference>
<evidence type="ECO:0000256" key="3">
    <source>
        <dbReference type="ARBA" id="ARBA00022741"/>
    </source>
</evidence>
<evidence type="ECO:0000256" key="6">
    <source>
        <dbReference type="PROSITE-ProRule" id="PRU01251"/>
    </source>
</evidence>
<dbReference type="InterPro" id="IPR041546">
    <property type="entry name" value="ClpA/ClpB_AAA_lid"/>
</dbReference>
<dbReference type="Pfam" id="PF10431">
    <property type="entry name" value="ClpB_D2-small"/>
    <property type="match status" value="1"/>
</dbReference>
<dbReference type="CDD" id="cd00009">
    <property type="entry name" value="AAA"/>
    <property type="match status" value="1"/>
</dbReference>
<dbReference type="InterPro" id="IPR003959">
    <property type="entry name" value="ATPase_AAA_core"/>
</dbReference>
<dbReference type="PANTHER" id="PTHR11638">
    <property type="entry name" value="ATP-DEPENDENT CLP PROTEASE"/>
    <property type="match status" value="1"/>
</dbReference>
<dbReference type="InterPro" id="IPR001270">
    <property type="entry name" value="ClpA/B"/>
</dbReference>
<dbReference type="GO" id="GO:0016887">
    <property type="term" value="F:ATP hydrolysis activity"/>
    <property type="evidence" value="ECO:0007669"/>
    <property type="project" value="InterPro"/>
</dbReference>
<dbReference type="InterPro" id="IPR017729">
    <property type="entry name" value="ATPase_T6SS_ClpV1"/>
</dbReference>
<protein>
    <submittedName>
        <fullName evidence="8">Type VI secretion system ATPase TssH</fullName>
    </submittedName>
</protein>
<dbReference type="FunFam" id="3.40.50.300:FF:000025">
    <property type="entry name" value="ATP-dependent Clp protease subunit"/>
    <property type="match status" value="1"/>
</dbReference>
<keyword evidence="2 6" id="KW-0677">Repeat</keyword>
<sequence>MGEISRAALFGKLNSVAYKAIEAATVFCKLRGNPYVELAHWLHQLLQLQDSDLHRLIRQFNLEPARLAKDLTEALDRLPRGSTSITDLSSHVEEAVERGWVYGSLMFGESQVRTGYLVLGILKTPSLRHALLGLSKEFEKIKVEALSERFDEYVGDSPENALGASDGFNAGAVPGEASGAMAPSAMGKQEALKRFTVDLTEQARSGKLDPIVGRDEEIRQLVDILMRRRQNNPILTGEAGVGKTAVVEGFALRIVAGDVPPALKDVELRSLDVGLLQAGASMKGEFEQRLRQVIEDVQASPKPIILFIDEAHTLVGAGGAAGTGDAANLLKPALARGTLRTVAATTWAEYKKHIEKDPALTRRFQVVQVAEPSEDKALLMMRGVASTMEQHHQVQILDEALEASVKLSHRYIPARQLPDKSVSLLDTACARVAISLHAVPAEVDDSRRRIEALETELQIIAREQAIGVAIGNRQVNSESLLATERERLAELESRWAEEKTLVDELLATRAQLRENVGLVDSDIGDESHGLREKLVDLQQRLSALQGETPLILPTVDYQAVASVVADWTGIPVGRMARNELETVLNLDQHLKKRIIGQDHALQMIAKRIQTSRAGLDNPNKPIGVFMLAGTSGVGKTETALALAEAMYGGEQNVITINMSEFQEAHTVSTLKGAPPGYVGYGEGGVLTEAVRRKPYSVVLLDEVEKAHPDVHEIFFQVFDKGVMEDGEGRVIDFKNTLILLTTNAGTELIANVCKNPDNVPEPEEIAKALRQPLLEIFPPALLGRLVTIPYYPLSDVMLKAITRLQLGRIKKRVESTHKVAFDFDDEVVDLIVSRCSETESGGRMIDAILTNSLLPDMSREFLTRMLEGKPLAGVRISQRDNELHYDFSEPA</sequence>
<dbReference type="InterPro" id="IPR004176">
    <property type="entry name" value="Clp_R_N"/>
</dbReference>
<comment type="caution">
    <text evidence="8">The sequence shown here is derived from an EMBL/GenBank/DDBJ whole genome shotgun (WGS) entry which is preliminary data.</text>
</comment>
<evidence type="ECO:0000256" key="4">
    <source>
        <dbReference type="ARBA" id="ARBA00022840"/>
    </source>
</evidence>
<dbReference type="GO" id="GO:0034605">
    <property type="term" value="P:cellular response to heat"/>
    <property type="evidence" value="ECO:0007669"/>
    <property type="project" value="TreeGrafter"/>
</dbReference>
<dbReference type="Gene3D" id="1.10.1780.10">
    <property type="entry name" value="Clp, N-terminal domain"/>
    <property type="match status" value="1"/>
</dbReference>
<dbReference type="InterPro" id="IPR036628">
    <property type="entry name" value="Clp_N_dom_sf"/>
</dbReference>
<keyword evidence="4" id="KW-0067">ATP-binding</keyword>
<dbReference type="InterPro" id="IPR027417">
    <property type="entry name" value="P-loop_NTPase"/>
</dbReference>
<dbReference type="PROSITE" id="PS00870">
    <property type="entry name" value="CLPAB_1"/>
    <property type="match status" value="1"/>
</dbReference>
<dbReference type="EMBL" id="JALQCW010000008">
    <property type="protein sequence ID" value="MCK9797250.1"/>
    <property type="molecule type" value="Genomic_DNA"/>
</dbReference>
<dbReference type="Gene3D" id="3.40.50.300">
    <property type="entry name" value="P-loop containing nucleotide triphosphate hydrolases"/>
    <property type="match status" value="3"/>
</dbReference>
<dbReference type="FunFam" id="3.40.50.300:FF:000010">
    <property type="entry name" value="Chaperone clpB 1, putative"/>
    <property type="match status" value="1"/>
</dbReference>
<dbReference type="PANTHER" id="PTHR11638:SF184">
    <property type="entry name" value="ATPASE WITH CHAPERONE ACTIVITY"/>
    <property type="match status" value="1"/>
</dbReference>
<dbReference type="SUPFAM" id="SSF81923">
    <property type="entry name" value="Double Clp-N motif"/>
    <property type="match status" value="1"/>
</dbReference>
<dbReference type="AlphaFoldDB" id="A0A9X1YS70"/>
<dbReference type="NCBIfam" id="TIGR03345">
    <property type="entry name" value="VI_ClpV1"/>
    <property type="match status" value="1"/>
</dbReference>
<keyword evidence="3" id="KW-0547">Nucleotide-binding</keyword>